<evidence type="ECO:0000313" key="3">
    <source>
        <dbReference type="EMBL" id="KXJ87165.1"/>
    </source>
</evidence>
<dbReference type="GO" id="GO:0005524">
    <property type="term" value="F:ATP binding"/>
    <property type="evidence" value="ECO:0007669"/>
    <property type="project" value="InterPro"/>
</dbReference>
<name>A0A136IQH7_9PEZI</name>
<proteinExistence type="predicted"/>
<dbReference type="STRING" id="196109.A0A136IQH7"/>
<dbReference type="InterPro" id="IPR043171">
    <property type="entry name" value="Ap4A_phos1/2-like"/>
</dbReference>
<sequence length="301" mass="33087">MTVDLGLPSDLHERAVRQFDALHAQGSLLYSQTTPEIVTHNGFTFEFRVCPILNGKQILSKDAPERAGKGGPFINPDPAFVVTHFGQTHTLLLNLRCIYRPMYVLHTRLFAPQTDDLDPSDIDAAWSIMGKLAASPDAGPQMMIYNCGVDAGSSQGHKHVQIFELSSQVVLFPSRAESTQEITSDIPEVPYEHYVLRLAPGATSPQVHYTLQRLVDAARLARSSPGGSDWNDYNVVLTAEWVCVIPRRHAMVGTTGANGAAIVGLAWVRDQAERDSWDELGLTKHLAYLAVEKVQKSEGSQ</sequence>
<dbReference type="Pfam" id="PF09830">
    <property type="entry name" value="ATP_transf"/>
    <property type="match status" value="1"/>
</dbReference>
<dbReference type="InterPro" id="IPR009163">
    <property type="entry name" value="Ap4A_phos1/2"/>
</dbReference>
<dbReference type="PANTHER" id="PTHR38420:SF1">
    <property type="entry name" value="PUTATIVE (AFU_ORTHOLOGUE AFUA_5G14690)-RELATED"/>
    <property type="match status" value="1"/>
</dbReference>
<keyword evidence="4" id="KW-1185">Reference proteome</keyword>
<dbReference type="Proteomes" id="UP000070501">
    <property type="component" value="Unassembled WGS sequence"/>
</dbReference>
<feature type="domain" description="ATP adenylyltransferase C-terminal" evidence="1">
    <location>
        <begin position="187"/>
        <end position="291"/>
    </location>
</feature>
<dbReference type="SUPFAM" id="SSF54197">
    <property type="entry name" value="HIT-like"/>
    <property type="match status" value="1"/>
</dbReference>
<accession>A0A136IQH7</accession>
<dbReference type="InterPro" id="IPR019200">
    <property type="entry name" value="ATP_adenylylTrfase_C"/>
</dbReference>
<dbReference type="Pfam" id="PF19327">
    <property type="entry name" value="Ap4A_phos_N"/>
    <property type="match status" value="1"/>
</dbReference>
<evidence type="ECO:0000259" key="2">
    <source>
        <dbReference type="Pfam" id="PF19327"/>
    </source>
</evidence>
<protein>
    <submittedName>
        <fullName evidence="3">Uncharacterized protein</fullName>
    </submittedName>
</protein>
<dbReference type="InterPro" id="IPR045759">
    <property type="entry name" value="Ap4A_phos1/2_N"/>
</dbReference>
<dbReference type="InParanoid" id="A0A136IQH7"/>
<dbReference type="AlphaFoldDB" id="A0A136IQH7"/>
<evidence type="ECO:0000259" key="1">
    <source>
        <dbReference type="Pfam" id="PF09830"/>
    </source>
</evidence>
<organism evidence="3 4">
    <name type="scientific">Microdochium bolleyi</name>
    <dbReference type="NCBI Taxonomy" id="196109"/>
    <lineage>
        <taxon>Eukaryota</taxon>
        <taxon>Fungi</taxon>
        <taxon>Dikarya</taxon>
        <taxon>Ascomycota</taxon>
        <taxon>Pezizomycotina</taxon>
        <taxon>Sordariomycetes</taxon>
        <taxon>Xylariomycetidae</taxon>
        <taxon>Xylariales</taxon>
        <taxon>Microdochiaceae</taxon>
        <taxon>Microdochium</taxon>
    </lineage>
</organism>
<dbReference type="GO" id="GO:0009117">
    <property type="term" value="P:nucleotide metabolic process"/>
    <property type="evidence" value="ECO:0007669"/>
    <property type="project" value="InterPro"/>
</dbReference>
<dbReference type="PANTHER" id="PTHR38420">
    <property type="entry name" value="AP-4-A PHOSPHORYLASE II"/>
    <property type="match status" value="1"/>
</dbReference>
<feature type="domain" description="Ap4A phosphorylase 1/2 N-terminal" evidence="2">
    <location>
        <begin position="8"/>
        <end position="166"/>
    </location>
</feature>
<evidence type="ECO:0000313" key="4">
    <source>
        <dbReference type="Proteomes" id="UP000070501"/>
    </source>
</evidence>
<dbReference type="Gene3D" id="3.30.428.70">
    <property type="match status" value="1"/>
</dbReference>
<dbReference type="OrthoDB" id="10267950at2759"/>
<gene>
    <name evidence="3" type="ORF">Micbo1qcDRAFT_167870</name>
</gene>
<reference evidence="4" key="1">
    <citation type="submission" date="2016-02" db="EMBL/GenBank/DDBJ databases">
        <title>Draft genome sequence of Microdochium bolleyi, a fungal endophyte of beachgrass.</title>
        <authorList>
            <consortium name="DOE Joint Genome Institute"/>
            <person name="David A.S."/>
            <person name="May G."/>
            <person name="Haridas S."/>
            <person name="Lim J."/>
            <person name="Wang M."/>
            <person name="Labutti K."/>
            <person name="Lipzen A."/>
            <person name="Barry K."/>
            <person name="Grigoriev I.V."/>
        </authorList>
    </citation>
    <scope>NUCLEOTIDE SEQUENCE [LARGE SCALE GENOMIC DNA]</scope>
    <source>
        <strain evidence="4">J235TASD1</strain>
    </source>
</reference>
<dbReference type="GO" id="GO:0003877">
    <property type="term" value="F:ATP:ADP adenylyltransferase activity"/>
    <property type="evidence" value="ECO:0007669"/>
    <property type="project" value="InterPro"/>
</dbReference>
<dbReference type="EMBL" id="KQ964264">
    <property type="protein sequence ID" value="KXJ87165.1"/>
    <property type="molecule type" value="Genomic_DNA"/>
</dbReference>
<dbReference type="InterPro" id="IPR036265">
    <property type="entry name" value="HIT-like_sf"/>
</dbReference>